<evidence type="ECO:0000313" key="5">
    <source>
        <dbReference type="EMBL" id="MFC5454300.1"/>
    </source>
</evidence>
<dbReference type="Gene3D" id="2.30.40.10">
    <property type="entry name" value="Urease, subunit C, domain 1"/>
    <property type="match status" value="1"/>
</dbReference>
<dbReference type="SUPFAM" id="SSF51338">
    <property type="entry name" value="Composite domain of metallo-dependent hydrolases"/>
    <property type="match status" value="1"/>
</dbReference>
<gene>
    <name evidence="5" type="ORF">ACFQDI_05485</name>
</gene>
<dbReference type="PANTHER" id="PTHR11113:SF14">
    <property type="entry name" value="N-ACETYLGLUCOSAMINE-6-PHOSPHATE DEACETYLASE"/>
    <property type="match status" value="1"/>
</dbReference>
<feature type="chain" id="PRO_5047304059" evidence="3">
    <location>
        <begin position="18"/>
        <end position="519"/>
    </location>
</feature>
<keyword evidence="3" id="KW-0732">Signal</keyword>
<sequence>MMPRLLFACLLTSALSAAEFDLLITHARIADGSGGPLMEGSVAVKDGRIAAVGQPQGTATEVIDAGGKVVAPGFIDVHTHSEDICRNPVAENFLRMGVTTIISGNCGHSRTDVAKFFQEIGDSKVALNVATLIGHGSVREQAMGGSFIRAPNDEQLATMKGLVDQAMKDGAVGMSTGLIYVPGSFAKTDELIAMAKVAAAHDGIYVSHMRYETTRIFQALEEFIRIAREARVRAEVSHIKLSGPTAWGKADEVLSVLKKARASGLKITQDQYAYTASSTGLRQTLPDSALEGEHADFVARISDPKKKAEIIAGMAEMRARQGRKDYSYAVIARCKADPSLNGKTIPEAAKLRRGADTLEDQIELILEIEAQGGASAIFHGMNEDDLQTFLKHPLTMVASDGGPRRLGEDVPHPRSYGNNARVLGRYVRELKLLSLPEAIRRMTSLPAQTFHLKDRGMLKAGAHADLVIFDPAKIGDPSTFSDPHHYAEGFDHVIVNGGVVIRDGKITEVRSGGPLRMGQ</sequence>
<name>A0ABW0KM29_9BACT</name>
<comment type="similarity">
    <text evidence="1">Belongs to the metallo-dependent hydrolases superfamily. NagA family.</text>
</comment>
<protein>
    <submittedName>
        <fullName evidence="5">Amidohydrolase family protein</fullName>
    </submittedName>
</protein>
<comment type="caution">
    <text evidence="5">The sequence shown here is derived from an EMBL/GenBank/DDBJ whole genome shotgun (WGS) entry which is preliminary data.</text>
</comment>
<dbReference type="EMBL" id="JBHSMQ010000002">
    <property type="protein sequence ID" value="MFC5454300.1"/>
    <property type="molecule type" value="Genomic_DNA"/>
</dbReference>
<evidence type="ECO:0000256" key="2">
    <source>
        <dbReference type="ARBA" id="ARBA00022801"/>
    </source>
</evidence>
<accession>A0ABW0KM29</accession>
<evidence type="ECO:0000259" key="4">
    <source>
        <dbReference type="Pfam" id="PF07969"/>
    </source>
</evidence>
<dbReference type="CDD" id="cd01297">
    <property type="entry name" value="D-aminoacylase"/>
    <property type="match status" value="1"/>
</dbReference>
<evidence type="ECO:0000256" key="3">
    <source>
        <dbReference type="SAM" id="SignalP"/>
    </source>
</evidence>
<dbReference type="SUPFAM" id="SSF51556">
    <property type="entry name" value="Metallo-dependent hydrolases"/>
    <property type="match status" value="1"/>
</dbReference>
<proteinExistence type="inferred from homology"/>
<dbReference type="Gene3D" id="3.30.1490.130">
    <property type="entry name" value="D-aminoacylase. Domain 3"/>
    <property type="match status" value="1"/>
</dbReference>
<keyword evidence="6" id="KW-1185">Reference proteome</keyword>
<dbReference type="InterPro" id="IPR011059">
    <property type="entry name" value="Metal-dep_hydrolase_composite"/>
</dbReference>
<dbReference type="Gene3D" id="3.20.20.140">
    <property type="entry name" value="Metal-dependent hydrolases"/>
    <property type="match status" value="1"/>
</dbReference>
<dbReference type="InterPro" id="IPR032466">
    <property type="entry name" value="Metal_Hydrolase"/>
</dbReference>
<organism evidence="5 6">
    <name type="scientific">Prosthecobacter fluviatilis</name>
    <dbReference type="NCBI Taxonomy" id="445931"/>
    <lineage>
        <taxon>Bacteria</taxon>
        <taxon>Pseudomonadati</taxon>
        <taxon>Verrucomicrobiota</taxon>
        <taxon>Verrucomicrobiia</taxon>
        <taxon>Verrucomicrobiales</taxon>
        <taxon>Verrucomicrobiaceae</taxon>
        <taxon>Prosthecobacter</taxon>
    </lineage>
</organism>
<dbReference type="InterPro" id="IPR023100">
    <property type="entry name" value="D-aminoacylase_insert_dom_sf"/>
</dbReference>
<evidence type="ECO:0000256" key="1">
    <source>
        <dbReference type="ARBA" id="ARBA00010716"/>
    </source>
</evidence>
<keyword evidence="2" id="KW-0378">Hydrolase</keyword>
<dbReference type="Proteomes" id="UP001596052">
    <property type="component" value="Unassembled WGS sequence"/>
</dbReference>
<evidence type="ECO:0000313" key="6">
    <source>
        <dbReference type="Proteomes" id="UP001596052"/>
    </source>
</evidence>
<dbReference type="Pfam" id="PF07969">
    <property type="entry name" value="Amidohydro_3"/>
    <property type="match status" value="1"/>
</dbReference>
<reference evidence="6" key="1">
    <citation type="journal article" date="2019" name="Int. J. Syst. Evol. Microbiol.">
        <title>The Global Catalogue of Microorganisms (GCM) 10K type strain sequencing project: providing services to taxonomists for standard genome sequencing and annotation.</title>
        <authorList>
            <consortium name="The Broad Institute Genomics Platform"/>
            <consortium name="The Broad Institute Genome Sequencing Center for Infectious Disease"/>
            <person name="Wu L."/>
            <person name="Ma J."/>
        </authorList>
    </citation>
    <scope>NUCLEOTIDE SEQUENCE [LARGE SCALE GENOMIC DNA]</scope>
    <source>
        <strain evidence="6">CGMCC 4.1469</strain>
    </source>
</reference>
<dbReference type="RefSeq" id="WP_377164244.1">
    <property type="nucleotide sequence ID" value="NZ_JBHSMQ010000002.1"/>
</dbReference>
<feature type="domain" description="Amidohydrolase 3" evidence="4">
    <location>
        <begin position="61"/>
        <end position="500"/>
    </location>
</feature>
<feature type="signal peptide" evidence="3">
    <location>
        <begin position="1"/>
        <end position="17"/>
    </location>
</feature>
<dbReference type="InterPro" id="IPR013108">
    <property type="entry name" value="Amidohydro_3"/>
</dbReference>
<dbReference type="PANTHER" id="PTHR11113">
    <property type="entry name" value="N-ACETYLGLUCOSAMINE-6-PHOSPHATE DEACETYLASE"/>
    <property type="match status" value="1"/>
</dbReference>